<evidence type="ECO:0008006" key="5">
    <source>
        <dbReference type="Google" id="ProtNLM"/>
    </source>
</evidence>
<name>A0ABY2QH83_9SPHN</name>
<feature type="compositionally biased region" description="Low complexity" evidence="1">
    <location>
        <begin position="24"/>
        <end position="45"/>
    </location>
</feature>
<gene>
    <name evidence="3" type="ORF">E5988_09750</name>
</gene>
<dbReference type="Proteomes" id="UP000308038">
    <property type="component" value="Unassembled WGS sequence"/>
</dbReference>
<proteinExistence type="predicted"/>
<evidence type="ECO:0000313" key="4">
    <source>
        <dbReference type="Proteomes" id="UP000308038"/>
    </source>
</evidence>
<keyword evidence="4" id="KW-1185">Reference proteome</keyword>
<keyword evidence="2" id="KW-0812">Transmembrane</keyword>
<feature type="transmembrane region" description="Helical" evidence="2">
    <location>
        <begin position="48"/>
        <end position="68"/>
    </location>
</feature>
<reference evidence="3 4" key="1">
    <citation type="submission" date="2019-04" db="EMBL/GenBank/DDBJ databases">
        <title>Microbes associate with the intestines of laboratory mice.</title>
        <authorList>
            <person name="Navarre W."/>
            <person name="Wong E."/>
            <person name="Huang K.C."/>
            <person name="Tropini C."/>
            <person name="Ng K."/>
            <person name="Yu B."/>
        </authorList>
    </citation>
    <scope>NUCLEOTIDE SEQUENCE [LARGE SCALE GENOMIC DNA]</scope>
    <source>
        <strain evidence="3 4">NM83_B4-11</strain>
    </source>
</reference>
<comment type="caution">
    <text evidence="3">The sequence shown here is derived from an EMBL/GenBank/DDBJ whole genome shotgun (WGS) entry which is preliminary data.</text>
</comment>
<feature type="region of interest" description="Disordered" evidence="1">
    <location>
        <begin position="1"/>
        <end position="45"/>
    </location>
</feature>
<evidence type="ECO:0000256" key="1">
    <source>
        <dbReference type="SAM" id="MobiDB-lite"/>
    </source>
</evidence>
<sequence>MTNATQNKATSAHEASLAERARHAASGAQAKVSAATSATTGAVKDHPYATAGIVAGVAAAIGGAAYAASRRNAEQGHGSTKH</sequence>
<dbReference type="EMBL" id="SSTI01000006">
    <property type="protein sequence ID" value="THG39933.1"/>
    <property type="molecule type" value="Genomic_DNA"/>
</dbReference>
<organism evidence="3 4">
    <name type="scientific">Sphingomonas olei</name>
    <dbReference type="NCBI Taxonomy" id="1886787"/>
    <lineage>
        <taxon>Bacteria</taxon>
        <taxon>Pseudomonadati</taxon>
        <taxon>Pseudomonadota</taxon>
        <taxon>Alphaproteobacteria</taxon>
        <taxon>Sphingomonadales</taxon>
        <taxon>Sphingomonadaceae</taxon>
        <taxon>Sphingomonas</taxon>
    </lineage>
</organism>
<accession>A0ABY2QH83</accession>
<dbReference type="RefSeq" id="WP_125945723.1">
    <property type="nucleotide sequence ID" value="NZ_SSTI01000006.1"/>
</dbReference>
<evidence type="ECO:0000313" key="3">
    <source>
        <dbReference type="EMBL" id="THG39933.1"/>
    </source>
</evidence>
<feature type="compositionally biased region" description="Polar residues" evidence="1">
    <location>
        <begin position="1"/>
        <end position="10"/>
    </location>
</feature>
<keyword evidence="2" id="KW-0472">Membrane</keyword>
<protein>
    <recommendedName>
        <fullName evidence="5">DUF883 domain-containing protein</fullName>
    </recommendedName>
</protein>
<evidence type="ECO:0000256" key="2">
    <source>
        <dbReference type="SAM" id="Phobius"/>
    </source>
</evidence>
<keyword evidence="2" id="KW-1133">Transmembrane helix</keyword>